<dbReference type="Gene3D" id="2.60.40.4070">
    <property type="match status" value="1"/>
</dbReference>
<accession>A0A7C4XBU0</accession>
<evidence type="ECO:0000313" key="3">
    <source>
        <dbReference type="EMBL" id="HGV98314.1"/>
    </source>
</evidence>
<dbReference type="NCBIfam" id="TIGR04183">
    <property type="entry name" value="Por_Secre_tail"/>
    <property type="match status" value="1"/>
</dbReference>
<dbReference type="EMBL" id="DTGZ01000159">
    <property type="protein sequence ID" value="HGV98314.1"/>
    <property type="molecule type" value="Genomic_DNA"/>
</dbReference>
<reference evidence="3" key="1">
    <citation type="journal article" date="2020" name="mSystems">
        <title>Genome- and Community-Level Interaction Insights into Carbon Utilization and Element Cycling Functions of Hydrothermarchaeota in Hydrothermal Sediment.</title>
        <authorList>
            <person name="Zhou Z."/>
            <person name="Liu Y."/>
            <person name="Xu W."/>
            <person name="Pan J."/>
            <person name="Luo Z.H."/>
            <person name="Li M."/>
        </authorList>
    </citation>
    <scope>NUCLEOTIDE SEQUENCE [LARGE SCALE GENOMIC DNA]</scope>
    <source>
        <strain evidence="3">SpSt-774</strain>
    </source>
</reference>
<comment type="caution">
    <text evidence="3">The sequence shown here is derived from an EMBL/GenBank/DDBJ whole genome shotgun (WGS) entry which is preliminary data.</text>
</comment>
<dbReference type="PANTHER" id="PTHR46580:SF2">
    <property type="entry name" value="MAM DOMAIN-CONTAINING PROTEIN"/>
    <property type="match status" value="1"/>
</dbReference>
<dbReference type="AlphaFoldDB" id="A0A7C4XBU0"/>
<proteinExistence type="predicted"/>
<dbReference type="InterPro" id="IPR028994">
    <property type="entry name" value="Integrin_alpha_N"/>
</dbReference>
<dbReference type="Gene3D" id="2.130.10.130">
    <property type="entry name" value="Integrin alpha, N-terminal"/>
    <property type="match status" value="2"/>
</dbReference>
<evidence type="ECO:0000256" key="1">
    <source>
        <dbReference type="ARBA" id="ARBA00022729"/>
    </source>
</evidence>
<dbReference type="InterPro" id="IPR013517">
    <property type="entry name" value="FG-GAP"/>
</dbReference>
<protein>
    <submittedName>
        <fullName evidence="3">T9SS type A sorting domain-containing protein</fullName>
    </submittedName>
</protein>
<dbReference type="Pfam" id="PF13517">
    <property type="entry name" value="FG-GAP_3"/>
    <property type="match status" value="2"/>
</dbReference>
<feature type="chain" id="PRO_5028019995" evidence="2">
    <location>
        <begin position="21"/>
        <end position="511"/>
    </location>
</feature>
<evidence type="ECO:0000256" key="2">
    <source>
        <dbReference type="SAM" id="SignalP"/>
    </source>
</evidence>
<keyword evidence="1 2" id="KW-0732">Signal</keyword>
<dbReference type="InterPro" id="IPR026444">
    <property type="entry name" value="Secre_tail"/>
</dbReference>
<organism evidence="3">
    <name type="scientific">candidate division WOR-3 bacterium</name>
    <dbReference type="NCBI Taxonomy" id="2052148"/>
    <lineage>
        <taxon>Bacteria</taxon>
        <taxon>Bacteria division WOR-3</taxon>
    </lineage>
</organism>
<gene>
    <name evidence="3" type="ORF">ENV60_08480</name>
</gene>
<name>A0A7C4XBU0_UNCW3</name>
<sequence>MKNLCSVLLVLFFASAFVFAQDVTFSTQFTVQNLYIHDMNGDLGNDVLIGGYNNTVGGFEIHCQKSPPGTFSDIPDIYQQTGSSSGYQATTGADAGDFNGDGLLDVAGGGYYDINRGWVYTQQPGFIFNLSQNLGTSNPQWAEAGDFNGDGRMDISIMEPVSGRLRIWLQQPSGGFPSTATYEVIPSNQWPYFYLREYTIADLNNDNKLDILMSYDERINSGGNVVYTYFTTAIFYQPTSGWPPGGSNIQTDPNLILVRYEFSTSIYSLGIGIGDINNLDGLNDVAVLMNNSYPGGASLLIFPNTGTGISPTPSQTISCSGWGLAHHFKDLNSDGRADVAVGNPVRIFFQTASGTISNFPGFTTSASDIKLAIADMNQDTKNDLVSSPGDLIHIWFGDLSAIKESPFQRNFSQPVLVVNPNPFQNHLVIQYALGSNDRVISSQKSVVSIRIYDATGRLVRDFSQFTNYDLRPAGVLWDGTDELGHKLPSGIYFIRLEVNEFKITEKVTLLK</sequence>
<feature type="signal peptide" evidence="2">
    <location>
        <begin position="1"/>
        <end position="20"/>
    </location>
</feature>
<dbReference type="SUPFAM" id="SSF69318">
    <property type="entry name" value="Integrin alpha N-terminal domain"/>
    <property type="match status" value="1"/>
</dbReference>
<dbReference type="PANTHER" id="PTHR46580">
    <property type="entry name" value="SENSOR KINASE-RELATED"/>
    <property type="match status" value="1"/>
</dbReference>